<proteinExistence type="predicted"/>
<name>A0A7J9HTA4_9ROSI</name>
<organism evidence="1 2">
    <name type="scientific">Gossypium harknessii</name>
    <dbReference type="NCBI Taxonomy" id="34285"/>
    <lineage>
        <taxon>Eukaryota</taxon>
        <taxon>Viridiplantae</taxon>
        <taxon>Streptophyta</taxon>
        <taxon>Embryophyta</taxon>
        <taxon>Tracheophyta</taxon>
        <taxon>Spermatophyta</taxon>
        <taxon>Magnoliopsida</taxon>
        <taxon>eudicotyledons</taxon>
        <taxon>Gunneridae</taxon>
        <taxon>Pentapetalae</taxon>
        <taxon>rosids</taxon>
        <taxon>malvids</taxon>
        <taxon>Malvales</taxon>
        <taxon>Malvaceae</taxon>
        <taxon>Malvoideae</taxon>
        <taxon>Gossypium</taxon>
    </lineage>
</organism>
<keyword evidence="2" id="KW-1185">Reference proteome</keyword>
<protein>
    <submittedName>
        <fullName evidence="1">Uncharacterized protein</fullName>
    </submittedName>
</protein>
<accession>A0A7J9HTA4</accession>
<dbReference type="OrthoDB" id="10286178at2759"/>
<comment type="caution">
    <text evidence="1">The sequence shown here is derived from an EMBL/GenBank/DDBJ whole genome shotgun (WGS) entry which is preliminary data.</text>
</comment>
<dbReference type="Proteomes" id="UP000593560">
    <property type="component" value="Unassembled WGS sequence"/>
</dbReference>
<dbReference type="EMBL" id="JABFAD010000011">
    <property type="protein sequence ID" value="MBA0813056.1"/>
    <property type="molecule type" value="Genomic_DNA"/>
</dbReference>
<evidence type="ECO:0000313" key="1">
    <source>
        <dbReference type="EMBL" id="MBA0813056.1"/>
    </source>
</evidence>
<dbReference type="AlphaFoldDB" id="A0A7J9HTA4"/>
<evidence type="ECO:0000313" key="2">
    <source>
        <dbReference type="Proteomes" id="UP000593560"/>
    </source>
</evidence>
<gene>
    <name evidence="1" type="ORF">Gohar_026939</name>
</gene>
<sequence>MRKTLHFFNLEVSARDSPARDGPFLVLPSPGKSFLFS</sequence>
<reference evidence="1 2" key="1">
    <citation type="journal article" date="2019" name="Genome Biol. Evol.">
        <title>Insights into the evolution of the New World diploid cottons (Gossypium, subgenus Houzingenia) based on genome sequencing.</title>
        <authorList>
            <person name="Grover C.E."/>
            <person name="Arick M.A. 2nd"/>
            <person name="Thrash A."/>
            <person name="Conover J.L."/>
            <person name="Sanders W.S."/>
            <person name="Peterson D.G."/>
            <person name="Frelichowski J.E."/>
            <person name="Scheffler J.A."/>
            <person name="Scheffler B.E."/>
            <person name="Wendel J.F."/>
        </authorList>
    </citation>
    <scope>NUCLEOTIDE SEQUENCE [LARGE SCALE GENOMIC DNA]</scope>
    <source>
        <strain evidence="1">0</strain>
        <tissue evidence="1">Leaf</tissue>
    </source>
</reference>